<dbReference type="RefSeq" id="WP_143645949.1">
    <property type="nucleotide sequence ID" value="NZ_JABJWZ010000016.1"/>
</dbReference>
<evidence type="ECO:0000313" key="7">
    <source>
        <dbReference type="Proteomes" id="UP000517765"/>
    </source>
</evidence>
<proteinExistence type="predicted"/>
<gene>
    <name evidence="5" type="ORF">FNX44_000925</name>
    <name evidence="3" type="ORF">H3146_03420</name>
    <name evidence="4" type="ORF">H3147_19045</name>
</gene>
<dbReference type="EMBL" id="VJYK02000004">
    <property type="protein sequence ID" value="MQS00466.1"/>
    <property type="molecule type" value="Genomic_DNA"/>
</dbReference>
<dbReference type="Proteomes" id="UP000525686">
    <property type="component" value="Unassembled WGS sequence"/>
</dbReference>
<evidence type="ECO:0000313" key="4">
    <source>
        <dbReference type="EMBL" id="MBB1260901.1"/>
    </source>
</evidence>
<dbReference type="Proteomes" id="UP000517765">
    <property type="component" value="Unassembled WGS sequence"/>
</dbReference>
<feature type="transmembrane region" description="Helical" evidence="2">
    <location>
        <begin position="143"/>
        <end position="164"/>
    </location>
</feature>
<evidence type="ECO:0000313" key="6">
    <source>
        <dbReference type="Proteomes" id="UP000320857"/>
    </source>
</evidence>
<protein>
    <submittedName>
        <fullName evidence="3">DUF5324 family protein</fullName>
    </submittedName>
    <submittedName>
        <fullName evidence="5">Transcriptional regulator</fullName>
    </submittedName>
</protein>
<evidence type="ECO:0000313" key="3">
    <source>
        <dbReference type="EMBL" id="MBB1252424.1"/>
    </source>
</evidence>
<dbReference type="EMBL" id="JABJXA010000127">
    <property type="protein sequence ID" value="MBB1260901.1"/>
    <property type="molecule type" value="Genomic_DNA"/>
</dbReference>
<keyword evidence="2" id="KW-0812">Transmembrane</keyword>
<reference evidence="3" key="3">
    <citation type="journal article" name="Syst. Appl. Microbiol.">
        <title>Streptomyces alkaliterrae sp. nov., isolated from an alkaline soil, and emended descriptions of Streptomyces alkaliphilus, Streptomyces calidiresistens and Streptomyces durbertensis.</title>
        <authorList>
            <person name="Swiecimska M."/>
            <person name="Golinska P."/>
            <person name="Nouioui I."/>
            <person name="Wypij M."/>
            <person name="Rai M."/>
            <person name="Sangal V."/>
            <person name="Goodfellow M."/>
        </authorList>
    </citation>
    <scope>NUCLEOTIDE SEQUENCE</scope>
    <source>
        <strain evidence="3">OF3</strain>
        <strain evidence="4">OF8</strain>
    </source>
</reference>
<feature type="region of interest" description="Disordered" evidence="1">
    <location>
        <begin position="1"/>
        <end position="22"/>
    </location>
</feature>
<evidence type="ECO:0000313" key="5">
    <source>
        <dbReference type="EMBL" id="MQS00466.1"/>
    </source>
</evidence>
<dbReference type="Proteomes" id="UP000320857">
    <property type="component" value="Unassembled WGS sequence"/>
</dbReference>
<keyword evidence="2" id="KW-1133">Transmembrane helix</keyword>
<feature type="compositionally biased region" description="Basic and acidic residues" evidence="1">
    <location>
        <begin position="197"/>
        <end position="215"/>
    </location>
</feature>
<dbReference type="EMBL" id="JABJWZ010000016">
    <property type="protein sequence ID" value="MBB1252424.1"/>
    <property type="molecule type" value="Genomic_DNA"/>
</dbReference>
<evidence type="ECO:0000313" key="8">
    <source>
        <dbReference type="Proteomes" id="UP000525686"/>
    </source>
</evidence>
<evidence type="ECO:0000256" key="1">
    <source>
        <dbReference type="SAM" id="MobiDB-lite"/>
    </source>
</evidence>
<reference evidence="5 6" key="1">
    <citation type="submission" date="2019-10" db="EMBL/GenBank/DDBJ databases">
        <title>Streptomyces sp. nov., a novel actinobacterium isolated from alkaline environment.</title>
        <authorList>
            <person name="Golinska P."/>
        </authorList>
    </citation>
    <scope>NUCLEOTIDE SEQUENCE [LARGE SCALE GENOMIC DNA]</scope>
    <source>
        <strain evidence="5 6">OF1</strain>
    </source>
</reference>
<dbReference type="Pfam" id="PF17258">
    <property type="entry name" value="DUF5324"/>
    <property type="match status" value="1"/>
</dbReference>
<keyword evidence="6" id="KW-1185">Reference proteome</keyword>
<name>A0A5P0YJH6_9ACTN</name>
<accession>A0A5P0YJH6</accession>
<reference evidence="7 8" key="2">
    <citation type="submission" date="2020-05" db="EMBL/GenBank/DDBJ databases">
        <title>Classification of alakaliphilic streptomycetes isolated from an alkaline soil next to Lonar Crater, India and a proposal for the recognition of Streptomyces alkaliterrae sp. nov.</title>
        <authorList>
            <person name="Golinska P."/>
        </authorList>
    </citation>
    <scope>NUCLEOTIDE SEQUENCE [LARGE SCALE GENOMIC DNA]</scope>
    <source>
        <strain evidence="8">OF3</strain>
        <strain evidence="7">OF8</strain>
    </source>
</reference>
<dbReference type="InterPro" id="IPR035214">
    <property type="entry name" value="DUF5324"/>
</dbReference>
<organism evidence="5 6">
    <name type="scientific">Streptomyces alkaliterrae</name>
    <dbReference type="NCBI Taxonomy" id="2213162"/>
    <lineage>
        <taxon>Bacteria</taxon>
        <taxon>Bacillati</taxon>
        <taxon>Actinomycetota</taxon>
        <taxon>Actinomycetes</taxon>
        <taxon>Kitasatosporales</taxon>
        <taxon>Streptomycetaceae</taxon>
        <taxon>Streptomyces</taxon>
    </lineage>
</organism>
<evidence type="ECO:0000256" key="2">
    <source>
        <dbReference type="SAM" id="Phobius"/>
    </source>
</evidence>
<feature type="region of interest" description="Disordered" evidence="1">
    <location>
        <begin position="174"/>
        <end position="215"/>
    </location>
</feature>
<comment type="caution">
    <text evidence="5">The sequence shown here is derived from an EMBL/GenBank/DDBJ whole genome shotgun (WGS) entry which is preliminary data.</text>
</comment>
<sequence>MTRIDDVRARTKGSAKEGMRHARAVKDTVAPKVGHAAKAAGHGALEQYHNHLAPRLAHARETLPPALDGAATKAAHRTREAARHAADYAAPRLEAARAAAGPAREEAMARSGAALAALRGEVTAADVQKITKRRARRARAGRAFRRLAVLGLLTGAAVAAWRWWDRQANPEWLVEPPEATEVGEETRVNATPLDPEVEAKEAADRKAEESGGESR</sequence>
<dbReference type="AlphaFoldDB" id="A0A5P0YJH6"/>
<keyword evidence="2" id="KW-0472">Membrane</keyword>